<accession>U5D6R9</accession>
<evidence type="ECO:0000259" key="2">
    <source>
        <dbReference type="Pfam" id="PF03107"/>
    </source>
</evidence>
<reference evidence="4" key="1">
    <citation type="journal article" date="2013" name="Science">
        <title>The Amborella genome and the evolution of flowering plants.</title>
        <authorList>
            <consortium name="Amborella Genome Project"/>
        </authorList>
    </citation>
    <scope>NUCLEOTIDE SEQUENCE [LARGE SCALE GENOMIC DNA]</scope>
</reference>
<name>U5D6R9_AMBTC</name>
<dbReference type="AlphaFoldDB" id="U5D6R9"/>
<dbReference type="EMBL" id="KI392485">
    <property type="protein sequence ID" value="ERN16028.1"/>
    <property type="molecule type" value="Genomic_DNA"/>
</dbReference>
<proteinExistence type="predicted"/>
<evidence type="ECO:0000256" key="1">
    <source>
        <dbReference type="ARBA" id="ARBA00022737"/>
    </source>
</evidence>
<dbReference type="Gramene" id="ERN16028">
    <property type="protein sequence ID" value="ERN16028"/>
    <property type="gene ID" value="AMTR_s00030p00098310"/>
</dbReference>
<evidence type="ECO:0000313" key="3">
    <source>
        <dbReference type="EMBL" id="ERN16028.1"/>
    </source>
</evidence>
<keyword evidence="1" id="KW-0677">Repeat</keyword>
<feature type="domain" description="DC1" evidence="2">
    <location>
        <begin position="73"/>
        <end position="118"/>
    </location>
</feature>
<dbReference type="Pfam" id="PF03107">
    <property type="entry name" value="C1_2"/>
    <property type="match status" value="2"/>
</dbReference>
<dbReference type="InterPro" id="IPR004146">
    <property type="entry name" value="DC1"/>
</dbReference>
<keyword evidence="4" id="KW-1185">Reference proteome</keyword>
<gene>
    <name evidence="3" type="ORF">AMTR_s00030p00098310</name>
</gene>
<dbReference type="PANTHER" id="PTHR46288">
    <property type="entry name" value="PHORBOL-ESTER/DAG-TYPE DOMAIN-CONTAINING PROTEIN"/>
    <property type="match status" value="1"/>
</dbReference>
<dbReference type="SUPFAM" id="SSF57889">
    <property type="entry name" value="Cysteine-rich domain"/>
    <property type="match status" value="1"/>
</dbReference>
<evidence type="ECO:0000313" key="4">
    <source>
        <dbReference type="Proteomes" id="UP000017836"/>
    </source>
</evidence>
<sequence length="181" mass="19296">MENASQGLPQTIYHAAHPQHLLVLSMERGNFKCNACCRTTNSLSSSPSYHCVPCNFHLHLHCSSLPKFQQFNKHEHPLTIAYAPPQGAFQCQVCGHRGGNYWLYSCKPCRYDAHVHCIDPPPEGAAQNTRGGVGHAVGTSVLHSVTNGNNTAEGSSLTGADGGGGEFWDGVLDALGSILGG</sequence>
<dbReference type="InterPro" id="IPR046349">
    <property type="entry name" value="C1-like_sf"/>
</dbReference>
<protein>
    <recommendedName>
        <fullName evidence="2">DC1 domain-containing protein</fullName>
    </recommendedName>
</protein>
<organism evidence="3 4">
    <name type="scientific">Amborella trichopoda</name>
    <dbReference type="NCBI Taxonomy" id="13333"/>
    <lineage>
        <taxon>Eukaryota</taxon>
        <taxon>Viridiplantae</taxon>
        <taxon>Streptophyta</taxon>
        <taxon>Embryophyta</taxon>
        <taxon>Tracheophyta</taxon>
        <taxon>Spermatophyta</taxon>
        <taxon>Magnoliopsida</taxon>
        <taxon>Amborellales</taxon>
        <taxon>Amborellaceae</taxon>
        <taxon>Amborella</taxon>
    </lineage>
</organism>
<feature type="domain" description="DC1" evidence="2">
    <location>
        <begin position="17"/>
        <end position="62"/>
    </location>
</feature>
<dbReference type="HOGENOM" id="CLU_1490964_0_0_1"/>
<dbReference type="Proteomes" id="UP000017836">
    <property type="component" value="Unassembled WGS sequence"/>
</dbReference>
<dbReference type="PANTHER" id="PTHR46288:SF80">
    <property type="entry name" value="CYSTEINE_HISTIDINE-RICH C1 DOMAIN FAMILY PROTEIN"/>
    <property type="match status" value="1"/>
</dbReference>